<dbReference type="EMBL" id="WNYA01001079">
    <property type="protein sequence ID" value="KAG8546441.1"/>
    <property type="molecule type" value="Genomic_DNA"/>
</dbReference>
<name>A0AAV6ZIQ3_ENGPU</name>
<accession>A0AAV6ZIQ3</accession>
<gene>
    <name evidence="1" type="ORF">GDO81_018909</name>
</gene>
<dbReference type="AlphaFoldDB" id="A0AAV6ZIQ3"/>
<proteinExistence type="predicted"/>
<reference evidence="1" key="1">
    <citation type="thesis" date="2020" institute="ProQuest LLC" country="789 East Eisenhower Parkway, Ann Arbor, MI, USA">
        <title>Comparative Genomics and Chromosome Evolution.</title>
        <authorList>
            <person name="Mudd A.B."/>
        </authorList>
    </citation>
    <scope>NUCLEOTIDE SEQUENCE</scope>
    <source>
        <strain evidence="1">237g6f4</strain>
        <tissue evidence="1">Blood</tissue>
    </source>
</reference>
<comment type="caution">
    <text evidence="1">The sequence shown here is derived from an EMBL/GenBank/DDBJ whole genome shotgun (WGS) entry which is preliminary data.</text>
</comment>
<keyword evidence="2" id="KW-1185">Reference proteome</keyword>
<sequence>MQSLLACDWLCSGRQKAKRRELPFSRAGEVFVRATSSFEYANARTSIKLGRIHSLRLLSQNQPSQIFQSMSDNFRPVQPLFHRGLRGNLNFSKLGRKCKGANYKLHVDRPSPFKN</sequence>
<evidence type="ECO:0000313" key="2">
    <source>
        <dbReference type="Proteomes" id="UP000824782"/>
    </source>
</evidence>
<protein>
    <submittedName>
        <fullName evidence="1">Uncharacterized protein</fullName>
    </submittedName>
</protein>
<evidence type="ECO:0000313" key="1">
    <source>
        <dbReference type="EMBL" id="KAG8546441.1"/>
    </source>
</evidence>
<dbReference type="Proteomes" id="UP000824782">
    <property type="component" value="Unassembled WGS sequence"/>
</dbReference>
<organism evidence="1 2">
    <name type="scientific">Engystomops pustulosus</name>
    <name type="common">Tungara frog</name>
    <name type="synonym">Physalaemus pustulosus</name>
    <dbReference type="NCBI Taxonomy" id="76066"/>
    <lineage>
        <taxon>Eukaryota</taxon>
        <taxon>Metazoa</taxon>
        <taxon>Chordata</taxon>
        <taxon>Craniata</taxon>
        <taxon>Vertebrata</taxon>
        <taxon>Euteleostomi</taxon>
        <taxon>Amphibia</taxon>
        <taxon>Batrachia</taxon>
        <taxon>Anura</taxon>
        <taxon>Neobatrachia</taxon>
        <taxon>Hyloidea</taxon>
        <taxon>Leptodactylidae</taxon>
        <taxon>Leiuperinae</taxon>
        <taxon>Engystomops</taxon>
    </lineage>
</organism>